<reference evidence="4 5" key="1">
    <citation type="submission" date="2019-06" db="EMBL/GenBank/DDBJ databases">
        <title>The draft genome of Rhizobium smilacinae PTYR-5.</title>
        <authorList>
            <person name="Liu L."/>
            <person name="Li L."/>
            <person name="Zhang X."/>
        </authorList>
    </citation>
    <scope>NUCLEOTIDE SEQUENCE [LARGE SCALE GENOMIC DNA]</scope>
    <source>
        <strain evidence="4 5">PTYR-5</strain>
    </source>
</reference>
<sequence length="170" mass="19297">MLRHFQMLADYNRWANERIYDACAALPDDDYRADRGAFFGSAHRTLNHLLVADRIWLRRITGTGTAPMELNVVLYEDLAELRTARAAEDERFIRLTTSLAPDAFERSVSYTPVTVPTPVTEPLGPILAHVFNHQTHHRGQVHAILTSLGQPSVVLDMIAFLRKDGKQWMS</sequence>
<protein>
    <submittedName>
        <fullName evidence="4">Damage-inducible protein DinB</fullName>
    </submittedName>
</protein>
<dbReference type="RefSeq" id="WP_139673301.1">
    <property type="nucleotide sequence ID" value="NZ_VDMN01000001.1"/>
</dbReference>
<dbReference type="InterPro" id="IPR034660">
    <property type="entry name" value="DinB/YfiT-like"/>
</dbReference>
<organism evidence="4 5">
    <name type="scientific">Aliirhizobium smilacinae</name>
    <dbReference type="NCBI Taxonomy" id="1395944"/>
    <lineage>
        <taxon>Bacteria</taxon>
        <taxon>Pseudomonadati</taxon>
        <taxon>Pseudomonadota</taxon>
        <taxon>Alphaproteobacteria</taxon>
        <taxon>Hyphomicrobiales</taxon>
        <taxon>Rhizobiaceae</taxon>
        <taxon>Aliirhizobium</taxon>
    </lineage>
</organism>
<evidence type="ECO:0000313" key="5">
    <source>
        <dbReference type="Proteomes" id="UP000311605"/>
    </source>
</evidence>
<comment type="similarity">
    <text evidence="1">Belongs to the DinB family.</text>
</comment>
<evidence type="ECO:0000256" key="3">
    <source>
        <dbReference type="PIRSR" id="PIRSR607837-1"/>
    </source>
</evidence>
<dbReference type="GO" id="GO:0046872">
    <property type="term" value="F:metal ion binding"/>
    <property type="evidence" value="ECO:0007669"/>
    <property type="project" value="UniProtKB-KW"/>
</dbReference>
<feature type="binding site" evidence="3">
    <location>
        <position position="48"/>
    </location>
    <ligand>
        <name>a divalent metal cation</name>
        <dbReference type="ChEBI" id="CHEBI:60240"/>
    </ligand>
</feature>
<dbReference type="Pfam" id="PF05163">
    <property type="entry name" value="DinB"/>
    <property type="match status" value="1"/>
</dbReference>
<evidence type="ECO:0000256" key="1">
    <source>
        <dbReference type="ARBA" id="ARBA00008635"/>
    </source>
</evidence>
<name>A0A5C4XQ91_9HYPH</name>
<proteinExistence type="inferred from homology"/>
<comment type="caution">
    <text evidence="4">The sequence shown here is derived from an EMBL/GenBank/DDBJ whole genome shotgun (WGS) entry which is preliminary data.</text>
</comment>
<dbReference type="OrthoDB" id="9807509at2"/>
<gene>
    <name evidence="4" type="ORF">FHP24_04250</name>
</gene>
<dbReference type="PANTHER" id="PTHR37302:SF1">
    <property type="entry name" value="PROTEIN DINB"/>
    <property type="match status" value="1"/>
</dbReference>
<dbReference type="InterPro" id="IPR007837">
    <property type="entry name" value="DinB"/>
</dbReference>
<accession>A0A5C4XQ91</accession>
<dbReference type="EMBL" id="VDMN01000001">
    <property type="protein sequence ID" value="TNM65487.1"/>
    <property type="molecule type" value="Genomic_DNA"/>
</dbReference>
<evidence type="ECO:0000313" key="4">
    <source>
        <dbReference type="EMBL" id="TNM65487.1"/>
    </source>
</evidence>
<keyword evidence="2 3" id="KW-0479">Metal-binding</keyword>
<dbReference type="AlphaFoldDB" id="A0A5C4XQ91"/>
<dbReference type="SUPFAM" id="SSF109854">
    <property type="entry name" value="DinB/YfiT-like putative metalloenzymes"/>
    <property type="match status" value="1"/>
</dbReference>
<dbReference type="Gene3D" id="1.20.120.450">
    <property type="entry name" value="dinb family like domain"/>
    <property type="match status" value="1"/>
</dbReference>
<evidence type="ECO:0000256" key="2">
    <source>
        <dbReference type="ARBA" id="ARBA00022723"/>
    </source>
</evidence>
<dbReference type="Proteomes" id="UP000311605">
    <property type="component" value="Unassembled WGS sequence"/>
</dbReference>
<dbReference type="PANTHER" id="PTHR37302">
    <property type="entry name" value="SLR1116 PROTEIN"/>
    <property type="match status" value="1"/>
</dbReference>
<keyword evidence="5" id="KW-1185">Reference proteome</keyword>
<feature type="binding site" evidence="3">
    <location>
        <position position="133"/>
    </location>
    <ligand>
        <name>a divalent metal cation</name>
        <dbReference type="ChEBI" id="CHEBI:60240"/>
    </ligand>
</feature>
<feature type="binding site" evidence="3">
    <location>
        <position position="137"/>
    </location>
    <ligand>
        <name>a divalent metal cation</name>
        <dbReference type="ChEBI" id="CHEBI:60240"/>
    </ligand>
</feature>